<sequence>RAIAICTGSGIGASLSIPMQNPNVFLIWIASDMENTFGPTLQELIEKTIPSERRIVFDTKKAGRRPNVVQLLKDVFHAYGAEIVFITSNPRGTVELMRICRENNMPCLGPIFDS</sequence>
<evidence type="ECO:0000313" key="1">
    <source>
        <dbReference type="EMBL" id="KXS14339.1"/>
    </source>
</evidence>
<dbReference type="OrthoDB" id="3142841at2759"/>
<accession>A0A139ACE6</accession>
<protein>
    <submittedName>
        <fullName evidence="1">Uncharacterized protein</fullName>
    </submittedName>
</protein>
<dbReference type="AlphaFoldDB" id="A0A139ACE6"/>
<proteinExistence type="predicted"/>
<dbReference type="PANTHER" id="PTHR33927">
    <property type="entry name" value="TRANSMEMBRANE PROTEIN"/>
    <property type="match status" value="1"/>
</dbReference>
<dbReference type="EMBL" id="KQ965770">
    <property type="protein sequence ID" value="KXS14339.1"/>
    <property type="molecule type" value="Genomic_DNA"/>
</dbReference>
<name>A0A139ACE6_GONPJ</name>
<feature type="non-terminal residue" evidence="1">
    <location>
        <position position="1"/>
    </location>
</feature>
<reference evidence="1 2" key="1">
    <citation type="journal article" date="2015" name="Genome Biol. Evol.">
        <title>Phylogenomic analyses indicate that early fungi evolved digesting cell walls of algal ancestors of land plants.</title>
        <authorList>
            <person name="Chang Y."/>
            <person name="Wang S."/>
            <person name="Sekimoto S."/>
            <person name="Aerts A.L."/>
            <person name="Choi C."/>
            <person name="Clum A."/>
            <person name="LaButti K.M."/>
            <person name="Lindquist E.A."/>
            <person name="Yee Ngan C."/>
            <person name="Ohm R.A."/>
            <person name="Salamov A.A."/>
            <person name="Grigoriev I.V."/>
            <person name="Spatafora J.W."/>
            <person name="Berbee M.L."/>
        </authorList>
    </citation>
    <scope>NUCLEOTIDE SEQUENCE [LARGE SCALE GENOMIC DNA]</scope>
    <source>
        <strain evidence="1 2">JEL478</strain>
    </source>
</reference>
<dbReference type="InterPro" id="IPR052979">
    <property type="entry name" value="Adenylate-forming_domain"/>
</dbReference>
<organism evidence="1 2">
    <name type="scientific">Gonapodya prolifera (strain JEL478)</name>
    <name type="common">Monoblepharis prolifera</name>
    <dbReference type="NCBI Taxonomy" id="1344416"/>
    <lineage>
        <taxon>Eukaryota</taxon>
        <taxon>Fungi</taxon>
        <taxon>Fungi incertae sedis</taxon>
        <taxon>Chytridiomycota</taxon>
        <taxon>Chytridiomycota incertae sedis</taxon>
        <taxon>Monoblepharidomycetes</taxon>
        <taxon>Monoblepharidales</taxon>
        <taxon>Gonapodyaceae</taxon>
        <taxon>Gonapodya</taxon>
    </lineage>
</organism>
<keyword evidence="2" id="KW-1185">Reference proteome</keyword>
<dbReference type="PANTHER" id="PTHR33927:SF1">
    <property type="entry name" value="TRANSMEMBRANE PROTEIN"/>
    <property type="match status" value="1"/>
</dbReference>
<gene>
    <name evidence="1" type="ORF">M427DRAFT_99732</name>
</gene>
<dbReference type="Proteomes" id="UP000070544">
    <property type="component" value="Unassembled WGS sequence"/>
</dbReference>
<evidence type="ECO:0000313" key="2">
    <source>
        <dbReference type="Proteomes" id="UP000070544"/>
    </source>
</evidence>